<feature type="domain" description="Thiolase C-terminal" evidence="10">
    <location>
        <begin position="280"/>
        <end position="400"/>
    </location>
</feature>
<dbReference type="PANTHER" id="PTHR43853:SF2">
    <property type="entry name" value="3-OXOADIPYL-COA_3-OXO-5,6-DEHYDROSUBERYL-COA THIOLASE"/>
    <property type="match status" value="1"/>
</dbReference>
<protein>
    <recommendedName>
        <fullName evidence="5">acetyl-CoA C-acyltransferase</fullName>
        <ecNumber evidence="5">2.3.1.16</ecNumber>
    </recommendedName>
</protein>
<keyword evidence="12" id="KW-1185">Reference proteome</keyword>
<dbReference type="InterPro" id="IPR020613">
    <property type="entry name" value="Thiolase_CS"/>
</dbReference>
<organism evidence="11 12">
    <name type="scientific">Patulibacter medicamentivorans</name>
    <dbReference type="NCBI Taxonomy" id="1097667"/>
    <lineage>
        <taxon>Bacteria</taxon>
        <taxon>Bacillati</taxon>
        <taxon>Actinomycetota</taxon>
        <taxon>Thermoleophilia</taxon>
        <taxon>Solirubrobacterales</taxon>
        <taxon>Patulibacteraceae</taxon>
        <taxon>Patulibacter</taxon>
    </lineage>
</organism>
<comment type="pathway">
    <text evidence="1">Lipid metabolism.</text>
</comment>
<dbReference type="PROSITE" id="PS00099">
    <property type="entry name" value="THIOLASE_3"/>
    <property type="match status" value="1"/>
</dbReference>
<evidence type="ECO:0000256" key="1">
    <source>
        <dbReference type="ARBA" id="ARBA00005189"/>
    </source>
</evidence>
<dbReference type="InterPro" id="IPR020617">
    <property type="entry name" value="Thiolase_C"/>
</dbReference>
<dbReference type="NCBIfam" id="TIGR01930">
    <property type="entry name" value="AcCoA-C-Actrans"/>
    <property type="match status" value="1"/>
</dbReference>
<dbReference type="PANTHER" id="PTHR43853">
    <property type="entry name" value="3-KETOACYL-COA THIOLASE, PEROXISOMAL"/>
    <property type="match status" value="1"/>
</dbReference>
<dbReference type="InterPro" id="IPR020610">
    <property type="entry name" value="Thiolase_AS"/>
</dbReference>
<dbReference type="GO" id="GO:0003988">
    <property type="term" value="F:acetyl-CoA C-acyltransferase activity"/>
    <property type="evidence" value="ECO:0007669"/>
    <property type="project" value="UniProtKB-EC"/>
</dbReference>
<reference evidence="11 12" key="1">
    <citation type="journal article" date="2013" name="Biodegradation">
        <title>Quantitative proteomic analysis of ibuprofen-degrading Patulibacter sp. strain I11.</title>
        <authorList>
            <person name="Almeida B."/>
            <person name="Kjeldal H."/>
            <person name="Lolas I."/>
            <person name="Knudsen A.D."/>
            <person name="Carvalho G."/>
            <person name="Nielsen K.L."/>
            <person name="Barreto Crespo M.T."/>
            <person name="Stensballe A."/>
            <person name="Nielsen J.L."/>
        </authorList>
    </citation>
    <scope>NUCLEOTIDE SEQUENCE [LARGE SCALE GENOMIC DNA]</scope>
    <source>
        <strain evidence="11 12">I11</strain>
    </source>
</reference>
<dbReference type="RefSeq" id="WP_007569941.1">
    <property type="nucleotide sequence ID" value="NZ_AGUD01000006.1"/>
</dbReference>
<dbReference type="OrthoDB" id="4440515at2"/>
<evidence type="ECO:0000256" key="4">
    <source>
        <dbReference type="ARBA" id="ARBA00023315"/>
    </source>
</evidence>
<evidence type="ECO:0000256" key="7">
    <source>
        <dbReference type="RuleBase" id="RU003557"/>
    </source>
</evidence>
<dbReference type="CDD" id="cd00751">
    <property type="entry name" value="thiolase"/>
    <property type="match status" value="1"/>
</dbReference>
<dbReference type="GO" id="GO:0006635">
    <property type="term" value="P:fatty acid beta-oxidation"/>
    <property type="evidence" value="ECO:0007669"/>
    <property type="project" value="TreeGrafter"/>
</dbReference>
<dbReference type="InterPro" id="IPR002155">
    <property type="entry name" value="Thiolase"/>
</dbReference>
<feature type="region of interest" description="Disordered" evidence="8">
    <location>
        <begin position="210"/>
        <end position="231"/>
    </location>
</feature>
<dbReference type="Pfam" id="PF00108">
    <property type="entry name" value="Thiolase_N"/>
    <property type="match status" value="1"/>
</dbReference>
<feature type="active site" description="Proton acceptor" evidence="6">
    <location>
        <position position="388"/>
    </location>
</feature>
<dbReference type="Pfam" id="PF02803">
    <property type="entry name" value="Thiolase_C"/>
    <property type="match status" value="1"/>
</dbReference>
<dbReference type="PATRIC" id="fig|1097667.3.peg.225"/>
<keyword evidence="4 7" id="KW-0012">Acyltransferase</keyword>
<name>H0E0B8_9ACTN</name>
<dbReference type="Proteomes" id="UP000005143">
    <property type="component" value="Unassembled WGS sequence"/>
</dbReference>
<dbReference type="EMBL" id="AGUD01000006">
    <property type="protein sequence ID" value="EHN12921.1"/>
    <property type="molecule type" value="Genomic_DNA"/>
</dbReference>
<evidence type="ECO:0000256" key="8">
    <source>
        <dbReference type="SAM" id="MobiDB-lite"/>
    </source>
</evidence>
<dbReference type="GO" id="GO:0010124">
    <property type="term" value="P:phenylacetate catabolic process"/>
    <property type="evidence" value="ECO:0007669"/>
    <property type="project" value="TreeGrafter"/>
</dbReference>
<comment type="similarity">
    <text evidence="2 7">Belongs to the thiolase-like superfamily. Thiolase family.</text>
</comment>
<feature type="compositionally biased region" description="Basic and acidic residues" evidence="8">
    <location>
        <begin position="216"/>
        <end position="231"/>
    </location>
</feature>
<dbReference type="PROSITE" id="PS00737">
    <property type="entry name" value="THIOLASE_2"/>
    <property type="match status" value="1"/>
</dbReference>
<evidence type="ECO:0000259" key="10">
    <source>
        <dbReference type="Pfam" id="PF02803"/>
    </source>
</evidence>
<gene>
    <name evidence="11" type="ORF">PAI11_02260</name>
</gene>
<feature type="domain" description="Thiolase N-terminal" evidence="9">
    <location>
        <begin position="6"/>
        <end position="270"/>
    </location>
</feature>
<sequence length="408" mass="42082">MAADAWIVDAVRTPIGRHGGVLAGVRPDDLAATAIEALVARTGAPPDQIEDVVLGNANGAGEENRNVGRMAALLAGLPHGVPGATVNRLCASGMEAVVGASRAIRCGDADLMVAGGVESMTRAPWVALKPGRAFPTGPSELVDTTIGWRFANPRMAQVASLDSMGETAENVAERYGVDRDAQDRFALASHRRAVAAWADGRWADEVVPVATPPRRRGGDPVLVDRDEGPREDTDLERLGRLRPAFRAGGSVTAGNSSSLNDGASALLLASTRAVAEHGWTPTVRVAGVGVAGVDPAYMGIGPVPATRRALERAGIGIEDLQVVELNEAFAAQAVACVRELGLDPEIVNPNGGAIALGHPLGSSGARIVGSLVHEMRRRRARWGLAALCVGVGQGVAVVLEQPSAGGGR</sequence>
<dbReference type="AlphaFoldDB" id="H0E0B8"/>
<accession>H0E0B8</accession>
<evidence type="ECO:0000256" key="2">
    <source>
        <dbReference type="ARBA" id="ARBA00010982"/>
    </source>
</evidence>
<evidence type="ECO:0000256" key="6">
    <source>
        <dbReference type="PIRSR" id="PIRSR000429-1"/>
    </source>
</evidence>
<feature type="active site" description="Proton acceptor" evidence="6">
    <location>
        <position position="358"/>
    </location>
</feature>
<proteinExistence type="inferred from homology"/>
<dbReference type="InterPro" id="IPR016039">
    <property type="entry name" value="Thiolase-like"/>
</dbReference>
<keyword evidence="3 7" id="KW-0808">Transferase</keyword>
<dbReference type="EC" id="2.3.1.16" evidence="5"/>
<dbReference type="FunFam" id="3.40.47.10:FF:000010">
    <property type="entry name" value="Acetyl-CoA acetyltransferase (Thiolase)"/>
    <property type="match status" value="1"/>
</dbReference>
<evidence type="ECO:0000256" key="5">
    <source>
        <dbReference type="ARBA" id="ARBA00024073"/>
    </source>
</evidence>
<dbReference type="Gene3D" id="3.40.47.10">
    <property type="match status" value="1"/>
</dbReference>
<evidence type="ECO:0000313" key="12">
    <source>
        <dbReference type="Proteomes" id="UP000005143"/>
    </source>
</evidence>
<evidence type="ECO:0000259" key="9">
    <source>
        <dbReference type="Pfam" id="PF00108"/>
    </source>
</evidence>
<evidence type="ECO:0000256" key="3">
    <source>
        <dbReference type="ARBA" id="ARBA00022679"/>
    </source>
</evidence>
<dbReference type="InterPro" id="IPR050215">
    <property type="entry name" value="Thiolase-like_sf_Thiolase"/>
</dbReference>
<dbReference type="SUPFAM" id="SSF53901">
    <property type="entry name" value="Thiolase-like"/>
    <property type="match status" value="2"/>
</dbReference>
<feature type="active site" description="Acyl-thioester intermediate" evidence="6">
    <location>
        <position position="90"/>
    </location>
</feature>
<dbReference type="GO" id="GO:0005737">
    <property type="term" value="C:cytoplasm"/>
    <property type="evidence" value="ECO:0007669"/>
    <property type="project" value="UniProtKB-ARBA"/>
</dbReference>
<comment type="caution">
    <text evidence="11">The sequence shown here is derived from an EMBL/GenBank/DDBJ whole genome shotgun (WGS) entry which is preliminary data.</text>
</comment>
<dbReference type="InterPro" id="IPR020615">
    <property type="entry name" value="Thiolase_acyl_enz_int_AS"/>
</dbReference>
<dbReference type="PROSITE" id="PS00098">
    <property type="entry name" value="THIOLASE_1"/>
    <property type="match status" value="1"/>
</dbReference>
<evidence type="ECO:0000313" key="11">
    <source>
        <dbReference type="EMBL" id="EHN12921.1"/>
    </source>
</evidence>
<dbReference type="PIRSF" id="PIRSF000429">
    <property type="entry name" value="Ac-CoA_Ac_transf"/>
    <property type="match status" value="1"/>
</dbReference>
<dbReference type="InterPro" id="IPR020616">
    <property type="entry name" value="Thiolase_N"/>
</dbReference>